<keyword evidence="7 9" id="KW-0234">DNA repair</keyword>
<dbReference type="Proteomes" id="UP000266313">
    <property type="component" value="Chromosome"/>
</dbReference>
<dbReference type="InterPro" id="IPR027417">
    <property type="entry name" value="P-loop_NTPase"/>
</dbReference>
<dbReference type="RefSeq" id="WP_119630046.1">
    <property type="nucleotide sequence ID" value="NZ_AP017928.1"/>
</dbReference>
<proteinExistence type="inferred from homology"/>
<dbReference type="PANTHER" id="PTHR11059">
    <property type="entry name" value="DNA REPAIR PROTEIN RECN"/>
    <property type="match status" value="1"/>
</dbReference>
<dbReference type="GO" id="GO:0009432">
    <property type="term" value="P:SOS response"/>
    <property type="evidence" value="ECO:0007669"/>
    <property type="project" value="TreeGrafter"/>
</dbReference>
<dbReference type="PIRSF" id="PIRSF003128">
    <property type="entry name" value="RecN"/>
    <property type="match status" value="1"/>
</dbReference>
<keyword evidence="5 9" id="KW-0227">DNA damage</keyword>
<dbReference type="KEGG" id="mmai:sS8_2730"/>
<evidence type="ECO:0000256" key="6">
    <source>
        <dbReference type="ARBA" id="ARBA00022840"/>
    </source>
</evidence>
<evidence type="ECO:0000256" key="1">
    <source>
        <dbReference type="ARBA" id="ARBA00003618"/>
    </source>
</evidence>
<keyword evidence="6" id="KW-0067">ATP-binding</keyword>
<keyword evidence="4" id="KW-0547">Nucleotide-binding</keyword>
<dbReference type="NCBIfam" id="TIGR00634">
    <property type="entry name" value="recN"/>
    <property type="match status" value="1"/>
</dbReference>
<dbReference type="InterPro" id="IPR003395">
    <property type="entry name" value="RecF/RecN/SMC_N"/>
</dbReference>
<evidence type="ECO:0000256" key="8">
    <source>
        <dbReference type="ARBA" id="ARBA00033408"/>
    </source>
</evidence>
<organism evidence="12 13">
    <name type="scientific">Methylocaldum marinum</name>
    <dbReference type="NCBI Taxonomy" id="1432792"/>
    <lineage>
        <taxon>Bacteria</taxon>
        <taxon>Pseudomonadati</taxon>
        <taxon>Pseudomonadota</taxon>
        <taxon>Gammaproteobacteria</taxon>
        <taxon>Methylococcales</taxon>
        <taxon>Methylococcaceae</taxon>
        <taxon>Methylocaldum</taxon>
    </lineage>
</organism>
<dbReference type="PANTHER" id="PTHR11059:SF0">
    <property type="entry name" value="DNA REPAIR PROTEIN RECN"/>
    <property type="match status" value="1"/>
</dbReference>
<dbReference type="SUPFAM" id="SSF52540">
    <property type="entry name" value="P-loop containing nucleoside triphosphate hydrolases"/>
    <property type="match status" value="1"/>
</dbReference>
<evidence type="ECO:0000313" key="13">
    <source>
        <dbReference type="Proteomes" id="UP000266313"/>
    </source>
</evidence>
<evidence type="ECO:0000256" key="3">
    <source>
        <dbReference type="ARBA" id="ARBA00021315"/>
    </source>
</evidence>
<dbReference type="AlphaFoldDB" id="A0A250KSN6"/>
<accession>A0A250KSN6</accession>
<gene>
    <name evidence="12" type="ORF">sS8_2730</name>
</gene>
<dbReference type="Gene3D" id="3.40.50.300">
    <property type="entry name" value="P-loop containing nucleotide triphosphate hydrolases"/>
    <property type="match status" value="2"/>
</dbReference>
<sequence length="563" mass="62521">MLAHLSIRDLAVVRSLNLEFERGLTVLTGETGAGKSILLTALGLALGDRADSGFIRPGSSRAEISVSFDLEDAVDAFRWLEENELLEQDGECLVRRVIGRDGRSKAFVNGRPVTLQALQELGSRLVEIHGQHAHVHLLRETEQRRILDEAAGNESLLEQTGALYERWRSIRLELDTLIDKAKDQAAREELLRYQIEELEQQDISELDYSALAEEHTLLANVGKILTTAQTQFELLYEDESHSVNARLAQAIHVLSDLIRLAPELEETTTLLGEAQVQVKEGALLLRRQLERIEADPGRLDWLDRRLGDIHRLARKHQVGPNELPGLLESLRSELSSIARGTEKIEVLQVELQQVLADYEKVADKLSQRRKAAASKLQARISEMILELGMPQGRFLVEVRTEQGKEPAPFGRDQVEFLVSANPGLPPRSLAKVASGGELSRISLAIQVAAIDSKTVSSLIFDEVDTGIGGRVAEIVGQKLRALGRGRQVFCVTHLPQVAAQGHCHLLVEKISTDGVTQSSVRKLSRDERKLEIARMLGGIRVTQQTLAHAEEMLNTHFQSELEV</sequence>
<feature type="domain" description="RecF/RecN/SMC N-terminal" evidence="11">
    <location>
        <begin position="14"/>
        <end position="501"/>
    </location>
</feature>
<evidence type="ECO:0000256" key="2">
    <source>
        <dbReference type="ARBA" id="ARBA00009441"/>
    </source>
</evidence>
<keyword evidence="13" id="KW-1185">Reference proteome</keyword>
<dbReference type="GO" id="GO:0006281">
    <property type="term" value="P:DNA repair"/>
    <property type="evidence" value="ECO:0007669"/>
    <property type="project" value="UniProtKB-KW"/>
</dbReference>
<dbReference type="FunFam" id="3.40.50.300:FF:000356">
    <property type="entry name" value="DNA repair protein RecN"/>
    <property type="match status" value="1"/>
</dbReference>
<keyword evidence="10" id="KW-0175">Coiled coil</keyword>
<dbReference type="GO" id="GO:0006310">
    <property type="term" value="P:DNA recombination"/>
    <property type="evidence" value="ECO:0007669"/>
    <property type="project" value="InterPro"/>
</dbReference>
<evidence type="ECO:0000256" key="10">
    <source>
        <dbReference type="SAM" id="Coils"/>
    </source>
</evidence>
<dbReference type="GO" id="GO:0043590">
    <property type="term" value="C:bacterial nucleoid"/>
    <property type="evidence" value="ECO:0007669"/>
    <property type="project" value="TreeGrafter"/>
</dbReference>
<evidence type="ECO:0000256" key="4">
    <source>
        <dbReference type="ARBA" id="ARBA00022741"/>
    </source>
</evidence>
<evidence type="ECO:0000256" key="7">
    <source>
        <dbReference type="ARBA" id="ARBA00023204"/>
    </source>
</evidence>
<dbReference type="NCBIfam" id="NF008121">
    <property type="entry name" value="PRK10869.1"/>
    <property type="match status" value="1"/>
</dbReference>
<reference evidence="12 13" key="1">
    <citation type="submission" date="2016-12" db="EMBL/GenBank/DDBJ databases">
        <title>Genome sequencing of Methylocaldum marinum.</title>
        <authorList>
            <person name="Takeuchi M."/>
            <person name="Kamagata Y."/>
            <person name="Hiraoka S."/>
            <person name="Oshima K."/>
            <person name="Hattori M."/>
            <person name="Iwasaki W."/>
        </authorList>
    </citation>
    <scope>NUCLEOTIDE SEQUENCE [LARGE SCALE GENOMIC DNA]</scope>
    <source>
        <strain evidence="12 13">S8</strain>
    </source>
</reference>
<evidence type="ECO:0000256" key="5">
    <source>
        <dbReference type="ARBA" id="ARBA00022763"/>
    </source>
</evidence>
<name>A0A250KSN6_9GAMM</name>
<evidence type="ECO:0000313" key="12">
    <source>
        <dbReference type="EMBL" id="BBA34675.1"/>
    </source>
</evidence>
<dbReference type="FunFam" id="3.40.50.300:FF:000319">
    <property type="entry name" value="DNA repair protein RecN"/>
    <property type="match status" value="1"/>
</dbReference>
<dbReference type="InterPro" id="IPR004604">
    <property type="entry name" value="DNA_recomb/repair_RecN"/>
</dbReference>
<evidence type="ECO:0000256" key="9">
    <source>
        <dbReference type="PIRNR" id="PIRNR003128"/>
    </source>
</evidence>
<evidence type="ECO:0000259" key="11">
    <source>
        <dbReference type="Pfam" id="PF02463"/>
    </source>
</evidence>
<comment type="similarity">
    <text evidence="2 9">Belongs to the RecN family.</text>
</comment>
<dbReference type="CDD" id="cd03241">
    <property type="entry name" value="ABC_RecN"/>
    <property type="match status" value="2"/>
</dbReference>
<dbReference type="EMBL" id="AP017928">
    <property type="protein sequence ID" value="BBA34675.1"/>
    <property type="molecule type" value="Genomic_DNA"/>
</dbReference>
<protein>
    <recommendedName>
        <fullName evidence="3 9">DNA repair protein RecN</fullName>
    </recommendedName>
    <alternativeName>
        <fullName evidence="8 9">Recombination protein N</fullName>
    </alternativeName>
</protein>
<dbReference type="Pfam" id="PF02463">
    <property type="entry name" value="SMC_N"/>
    <property type="match status" value="1"/>
</dbReference>
<dbReference type="OrthoDB" id="9806954at2"/>
<comment type="function">
    <text evidence="1 9">May be involved in recombinational repair of damaged DNA.</text>
</comment>
<feature type="coiled-coil region" evidence="10">
    <location>
        <begin position="344"/>
        <end position="375"/>
    </location>
</feature>
<dbReference type="GO" id="GO:0005524">
    <property type="term" value="F:ATP binding"/>
    <property type="evidence" value="ECO:0007669"/>
    <property type="project" value="UniProtKB-KW"/>
</dbReference>